<dbReference type="InterPro" id="IPR017853">
    <property type="entry name" value="GH"/>
</dbReference>
<dbReference type="Proteomes" id="UP000631421">
    <property type="component" value="Unassembled WGS sequence"/>
</dbReference>
<dbReference type="PANTHER" id="PTHR43405:SF1">
    <property type="entry name" value="GLYCOSYL HYDROLASE DIGH"/>
    <property type="match status" value="1"/>
</dbReference>
<keyword evidence="5" id="KW-1185">Reference proteome</keyword>
<sequence length="428" mass="49311">MAKITSQAWRSKLRFLVLTFLGLAIALMLNFPLWTLAQTANGNTASNSIEQVPTPTTTTEPVRSPQPPNGELRGVWLTNVDSDVLFSTQNLTRAIRRLKRLKFNTIYPTVWNRGYTLYPSQVAKKTFGIELDPQPELQNRDMLAEAIKLGHEQGFTVIPWFEYGLMTEEGSELMRQHPDWITQRVDGSKVFLHGENNQHRLTWLNPARPEVQKFLTDLIVEVVKKYDVDGIQLDDHFGMPAELGYDDYTIALYKRQHFGRLPPANYNDPDWMRWRSRAINTLMNKISRAVKAVKPDCIVSLSPNPKEFSFNKYLQDWYGWVYLGLVDELIVQVYRDDIDNFRRELDRPELQELRQKIPVAIGILTGLRIQNVDMRQIKGQVKAVREMSLDGFSFFFYETIGNRDASFESLLFAPAPRPDLRNIASVGG</sequence>
<reference evidence="4" key="1">
    <citation type="journal article" date="2015" name="ISME J.">
        <title>Draft Genome Sequence of Streptomyces incarnatus NRRL8089, which Produces the Nucleoside Antibiotic Sinefungin.</title>
        <authorList>
            <person name="Oshima K."/>
            <person name="Hattori M."/>
            <person name="Shimizu H."/>
            <person name="Fukuda K."/>
            <person name="Nemoto M."/>
            <person name="Inagaki K."/>
            <person name="Tamura T."/>
        </authorList>
    </citation>
    <scope>NUCLEOTIDE SEQUENCE</scope>
    <source>
        <strain evidence="4">FACHB-1277</strain>
    </source>
</reference>
<dbReference type="PANTHER" id="PTHR43405">
    <property type="entry name" value="GLYCOSYL HYDROLASE DIGH"/>
    <property type="match status" value="1"/>
</dbReference>
<evidence type="ECO:0000256" key="1">
    <source>
        <dbReference type="ARBA" id="ARBA00022729"/>
    </source>
</evidence>
<dbReference type="EMBL" id="JACJPY010000065">
    <property type="protein sequence ID" value="MBD2151755.1"/>
    <property type="molecule type" value="Genomic_DNA"/>
</dbReference>
<name>A0A926UUT3_9CYAN</name>
<evidence type="ECO:0000256" key="2">
    <source>
        <dbReference type="SAM" id="MobiDB-lite"/>
    </source>
</evidence>
<dbReference type="SUPFAM" id="SSF51445">
    <property type="entry name" value="(Trans)glycosidases"/>
    <property type="match status" value="1"/>
</dbReference>
<proteinExistence type="predicted"/>
<dbReference type="RefSeq" id="WP_190352171.1">
    <property type="nucleotide sequence ID" value="NZ_JACJPY010000065.1"/>
</dbReference>
<feature type="domain" description="Glycosyl hydrolase-like 10" evidence="3">
    <location>
        <begin position="71"/>
        <end position="375"/>
    </location>
</feature>
<dbReference type="InterPro" id="IPR052177">
    <property type="entry name" value="Divisome_Glycosyl_Hydrolase"/>
</dbReference>
<gene>
    <name evidence="4" type="ORF">H6F44_16735</name>
</gene>
<reference evidence="4" key="2">
    <citation type="submission" date="2020-08" db="EMBL/GenBank/DDBJ databases">
        <authorList>
            <person name="Chen M."/>
            <person name="Teng W."/>
            <person name="Zhao L."/>
            <person name="Hu C."/>
            <person name="Zhou Y."/>
            <person name="Han B."/>
            <person name="Song L."/>
            <person name="Shu W."/>
        </authorList>
    </citation>
    <scope>NUCLEOTIDE SEQUENCE</scope>
    <source>
        <strain evidence="4">FACHB-1277</strain>
    </source>
</reference>
<organism evidence="4 5">
    <name type="scientific">Pseudanabaena cinerea FACHB-1277</name>
    <dbReference type="NCBI Taxonomy" id="2949581"/>
    <lineage>
        <taxon>Bacteria</taxon>
        <taxon>Bacillati</taxon>
        <taxon>Cyanobacteriota</taxon>
        <taxon>Cyanophyceae</taxon>
        <taxon>Pseudanabaenales</taxon>
        <taxon>Pseudanabaenaceae</taxon>
        <taxon>Pseudanabaena</taxon>
        <taxon>Pseudanabaena cinerea</taxon>
    </lineage>
</organism>
<feature type="region of interest" description="Disordered" evidence="2">
    <location>
        <begin position="45"/>
        <end position="71"/>
    </location>
</feature>
<evidence type="ECO:0000313" key="5">
    <source>
        <dbReference type="Proteomes" id="UP000631421"/>
    </source>
</evidence>
<dbReference type="AlphaFoldDB" id="A0A926UUT3"/>
<accession>A0A926UUT3</accession>
<dbReference type="InterPro" id="IPR003790">
    <property type="entry name" value="GHL10"/>
</dbReference>
<dbReference type="Pfam" id="PF02638">
    <property type="entry name" value="GHL10"/>
    <property type="match status" value="1"/>
</dbReference>
<evidence type="ECO:0000313" key="4">
    <source>
        <dbReference type="EMBL" id="MBD2151755.1"/>
    </source>
</evidence>
<evidence type="ECO:0000259" key="3">
    <source>
        <dbReference type="Pfam" id="PF02638"/>
    </source>
</evidence>
<dbReference type="Gene3D" id="3.20.20.80">
    <property type="entry name" value="Glycosidases"/>
    <property type="match status" value="1"/>
</dbReference>
<keyword evidence="1" id="KW-0732">Signal</keyword>
<comment type="caution">
    <text evidence="4">The sequence shown here is derived from an EMBL/GenBank/DDBJ whole genome shotgun (WGS) entry which is preliminary data.</text>
</comment>
<protein>
    <submittedName>
        <fullName evidence="4">Family 10 glycosylhydrolase</fullName>
    </submittedName>
</protein>